<dbReference type="SUPFAM" id="SSF50978">
    <property type="entry name" value="WD40 repeat-like"/>
    <property type="match status" value="1"/>
</dbReference>
<feature type="repeat" description="WD" evidence="11">
    <location>
        <begin position="66"/>
        <end position="89"/>
    </location>
</feature>
<dbReference type="Gene3D" id="2.130.10.10">
    <property type="entry name" value="YVTN repeat-like/Quinoprotein amine dehydrogenase"/>
    <property type="match status" value="1"/>
</dbReference>
<dbReference type="PRINTS" id="PR00320">
    <property type="entry name" value="GPROTEINBRPT"/>
</dbReference>
<evidence type="ECO:0000256" key="1">
    <source>
        <dbReference type="ARBA" id="ARBA00004253"/>
    </source>
</evidence>
<proteinExistence type="inferred from homology"/>
<feature type="compositionally biased region" description="Polar residues" evidence="12">
    <location>
        <begin position="551"/>
        <end position="567"/>
    </location>
</feature>
<protein>
    <recommendedName>
        <fullName evidence="10">Peroxin-7</fullName>
    </recommendedName>
</protein>
<evidence type="ECO:0000256" key="8">
    <source>
        <dbReference type="ARBA" id="ARBA00023140"/>
    </source>
</evidence>
<evidence type="ECO:0000256" key="10">
    <source>
        <dbReference type="ARBA" id="ARBA00032565"/>
    </source>
</evidence>
<feature type="repeat" description="WD" evidence="11">
    <location>
        <begin position="144"/>
        <end position="186"/>
    </location>
</feature>
<evidence type="ECO:0000256" key="9">
    <source>
        <dbReference type="ARBA" id="ARBA00024017"/>
    </source>
</evidence>
<feature type="transmembrane region" description="Helical" evidence="13">
    <location>
        <begin position="403"/>
        <end position="421"/>
    </location>
</feature>
<sequence>MTKTFRSPSRHGYAVEISPFFPTRLACATSQYYGIAGCGTLLVLDQSEVEISLFRSFDWNDGLFDVAWSESNEHVLVTGAGDGSLQVWDTANPQGPLQVLKEHKQEVYSVDWSQTRVENLVLSGSWDRTVKVWDLEHPQSLCTLQGHEGVIYSAVWSPHVPGSFASASGDGTLRLWDVKMGASRLVIPAHKAEILSCDWSKYDQNVIVTGAVDCSLRVWDLRNVRQPISELIGHTYAIRRVKFSPFNPTVLASCSYDFTVRFWDWARGDRPLLGTQEHHTEFVCGLDFNLHVPDQVVDCAWDETNGIPSLGVTTAVLITTIGAALAGAGDLMGDPFGYVTGVLAVIIHASYLVLIQKASTDSDYGPLTAQYVIAITASPVLLICAFVSMDIVNVWSFPGWSDAAVPCIFTTCIVIGCAMNFTTLHCTYINSAVTTSFVGVVKSIATITVGMLAFEDVKPTRLFIAGVVVNTVGSVTYCAVKYFETVKKSKYQDLEEASKDEELPGEPYVEEKKPNGDLEVVPNGGLVGPVEPTDYMESTVQESGVMESIELQKQANPTESGASNTSLSDNYVGVWRSVRSLKVFKKDTLIDNEELQSP</sequence>
<evidence type="ECO:0000256" key="12">
    <source>
        <dbReference type="SAM" id="MobiDB-lite"/>
    </source>
</evidence>
<feature type="transmembrane region" description="Helical" evidence="13">
    <location>
        <begin position="335"/>
        <end position="355"/>
    </location>
</feature>
<gene>
    <name evidence="14" type="ORF">ANANG_G00117470</name>
</gene>
<dbReference type="InterPro" id="IPR015943">
    <property type="entry name" value="WD40/YVTN_repeat-like_dom_sf"/>
</dbReference>
<comment type="caution">
    <text evidence="14">The sequence shown here is derived from an EMBL/GenBank/DDBJ whole genome shotgun (WGS) entry which is preliminary data.</text>
</comment>
<dbReference type="InterPro" id="IPR044536">
    <property type="entry name" value="PEX7"/>
</dbReference>
<reference evidence="14" key="1">
    <citation type="submission" date="2021-01" db="EMBL/GenBank/DDBJ databases">
        <title>A chromosome-scale assembly of European eel, Anguilla anguilla.</title>
        <authorList>
            <person name="Henkel C."/>
            <person name="Jong-Raadsen S.A."/>
            <person name="Dufour S."/>
            <person name="Weltzien F.-A."/>
            <person name="Palstra A.P."/>
            <person name="Pelster B."/>
            <person name="Spaink H.P."/>
            <person name="Van Den Thillart G.E."/>
            <person name="Jansen H."/>
            <person name="Zahm M."/>
            <person name="Klopp C."/>
            <person name="Cedric C."/>
            <person name="Louis A."/>
            <person name="Berthelot C."/>
            <person name="Parey E."/>
            <person name="Roest Crollius H."/>
            <person name="Montfort J."/>
            <person name="Robinson-Rechavi M."/>
            <person name="Bucao C."/>
            <person name="Bouchez O."/>
            <person name="Gislard M."/>
            <person name="Lluch J."/>
            <person name="Milhes M."/>
            <person name="Lampietro C."/>
            <person name="Lopez Roques C."/>
            <person name="Donnadieu C."/>
            <person name="Braasch I."/>
            <person name="Desvignes T."/>
            <person name="Postlethwait J."/>
            <person name="Bobe J."/>
            <person name="Guiguen Y."/>
            <person name="Dirks R."/>
        </authorList>
    </citation>
    <scope>NUCLEOTIDE SEQUENCE</scope>
    <source>
        <strain evidence="14">Tag_6206</strain>
        <tissue evidence="14">Liver</tissue>
    </source>
</reference>
<dbReference type="AlphaFoldDB" id="A0A9D3S199"/>
<dbReference type="Pfam" id="PF00400">
    <property type="entry name" value="WD40"/>
    <property type="match status" value="5"/>
</dbReference>
<feature type="repeat" description="WD" evidence="11">
    <location>
        <begin position="187"/>
        <end position="229"/>
    </location>
</feature>
<dbReference type="Proteomes" id="UP001044222">
    <property type="component" value="Unassembled WGS sequence"/>
</dbReference>
<feature type="region of interest" description="Disordered" evidence="12">
    <location>
        <begin position="495"/>
        <end position="524"/>
    </location>
</feature>
<dbReference type="PROSITE" id="PS00678">
    <property type="entry name" value="WD_REPEATS_1"/>
    <property type="match status" value="2"/>
</dbReference>
<keyword evidence="6" id="KW-0677">Repeat</keyword>
<evidence type="ECO:0000313" key="14">
    <source>
        <dbReference type="EMBL" id="KAG5846672.1"/>
    </source>
</evidence>
<comment type="similarity">
    <text evidence="9">Belongs to the WD repeat peroxin-7 family.</text>
</comment>
<dbReference type="GO" id="GO:0005782">
    <property type="term" value="C:peroxisomal matrix"/>
    <property type="evidence" value="ECO:0007669"/>
    <property type="project" value="UniProtKB-SubCell"/>
</dbReference>
<feature type="transmembrane region" description="Helical" evidence="13">
    <location>
        <begin position="433"/>
        <end position="454"/>
    </location>
</feature>
<dbReference type="InterPro" id="IPR019775">
    <property type="entry name" value="WD40_repeat_CS"/>
</dbReference>
<evidence type="ECO:0000256" key="11">
    <source>
        <dbReference type="PROSITE-ProRule" id="PRU00221"/>
    </source>
</evidence>
<keyword evidence="13" id="KW-1133">Transmembrane helix</keyword>
<name>A0A9D3S199_ANGAN</name>
<keyword evidence="5 11" id="KW-0853">WD repeat</keyword>
<keyword evidence="15" id="KW-1185">Reference proteome</keyword>
<keyword evidence="13" id="KW-0812">Transmembrane</keyword>
<evidence type="ECO:0000256" key="7">
    <source>
        <dbReference type="ARBA" id="ARBA00022927"/>
    </source>
</evidence>
<dbReference type="GO" id="GO:0005829">
    <property type="term" value="C:cytosol"/>
    <property type="evidence" value="ECO:0007669"/>
    <property type="project" value="UniProtKB-SubCell"/>
</dbReference>
<dbReference type="PROSITE" id="PS50082">
    <property type="entry name" value="WD_REPEATS_2"/>
    <property type="match status" value="5"/>
</dbReference>
<dbReference type="GO" id="GO:0016558">
    <property type="term" value="P:protein import into peroxisome matrix"/>
    <property type="evidence" value="ECO:0007669"/>
    <property type="project" value="InterPro"/>
</dbReference>
<dbReference type="PANTHER" id="PTHR46027:SF1">
    <property type="entry name" value="PEROXISOMAL TARGETING SIGNAL 2 RECEPTOR"/>
    <property type="match status" value="1"/>
</dbReference>
<organism evidence="14 15">
    <name type="scientific">Anguilla anguilla</name>
    <name type="common">European freshwater eel</name>
    <name type="synonym">Muraena anguilla</name>
    <dbReference type="NCBI Taxonomy" id="7936"/>
    <lineage>
        <taxon>Eukaryota</taxon>
        <taxon>Metazoa</taxon>
        <taxon>Chordata</taxon>
        <taxon>Craniata</taxon>
        <taxon>Vertebrata</taxon>
        <taxon>Euteleostomi</taxon>
        <taxon>Actinopterygii</taxon>
        <taxon>Neopterygii</taxon>
        <taxon>Teleostei</taxon>
        <taxon>Anguilliformes</taxon>
        <taxon>Anguillidae</taxon>
        <taxon>Anguilla</taxon>
    </lineage>
</organism>
<feature type="transmembrane region" description="Helical" evidence="13">
    <location>
        <begin position="310"/>
        <end position="329"/>
    </location>
</feature>
<feature type="transmembrane region" description="Helical" evidence="13">
    <location>
        <begin position="460"/>
        <end position="480"/>
    </location>
</feature>
<keyword evidence="8" id="KW-0576">Peroxisome</keyword>
<evidence type="ECO:0000256" key="6">
    <source>
        <dbReference type="ARBA" id="ARBA00022737"/>
    </source>
</evidence>
<keyword evidence="13" id="KW-0472">Membrane</keyword>
<feature type="transmembrane region" description="Helical" evidence="13">
    <location>
        <begin position="367"/>
        <end position="391"/>
    </location>
</feature>
<dbReference type="InterPro" id="IPR036322">
    <property type="entry name" value="WD40_repeat_dom_sf"/>
</dbReference>
<evidence type="ECO:0000256" key="2">
    <source>
        <dbReference type="ARBA" id="ARBA00004514"/>
    </source>
</evidence>
<comment type="subcellular location">
    <subcellularLocation>
        <location evidence="2">Cytoplasm</location>
        <location evidence="2">Cytosol</location>
    </subcellularLocation>
    <subcellularLocation>
        <location evidence="1">Peroxisome matrix</location>
    </subcellularLocation>
</comment>
<dbReference type="SMART" id="SM00320">
    <property type="entry name" value="WD40"/>
    <property type="match status" value="5"/>
</dbReference>
<evidence type="ECO:0000256" key="4">
    <source>
        <dbReference type="ARBA" id="ARBA00022490"/>
    </source>
</evidence>
<keyword evidence="7" id="KW-0653">Protein transport</keyword>
<accession>A0A9D3S199</accession>
<evidence type="ECO:0000256" key="13">
    <source>
        <dbReference type="SAM" id="Phobius"/>
    </source>
</evidence>
<feature type="repeat" description="WD" evidence="11">
    <location>
        <begin position="100"/>
        <end position="143"/>
    </location>
</feature>
<evidence type="ECO:0000256" key="5">
    <source>
        <dbReference type="ARBA" id="ARBA00022574"/>
    </source>
</evidence>
<dbReference type="PANTHER" id="PTHR46027">
    <property type="entry name" value="PEROXISOMAL TARGETING SIGNAL 2 RECEPTOR"/>
    <property type="match status" value="1"/>
</dbReference>
<feature type="repeat" description="WD" evidence="11">
    <location>
        <begin position="231"/>
        <end position="264"/>
    </location>
</feature>
<dbReference type="InterPro" id="IPR020472">
    <property type="entry name" value="WD40_PAC1"/>
</dbReference>
<dbReference type="GO" id="GO:0005053">
    <property type="term" value="F:peroxisome matrix targeting signal-2 binding"/>
    <property type="evidence" value="ECO:0007669"/>
    <property type="project" value="InterPro"/>
</dbReference>
<feature type="region of interest" description="Disordered" evidence="12">
    <location>
        <begin position="547"/>
        <end position="567"/>
    </location>
</feature>
<keyword evidence="4" id="KW-0963">Cytoplasm</keyword>
<dbReference type="EMBL" id="JAFIRN010000006">
    <property type="protein sequence ID" value="KAG5846672.1"/>
    <property type="molecule type" value="Genomic_DNA"/>
</dbReference>
<evidence type="ECO:0000313" key="15">
    <source>
        <dbReference type="Proteomes" id="UP001044222"/>
    </source>
</evidence>
<dbReference type="CDD" id="cd00200">
    <property type="entry name" value="WD40"/>
    <property type="match status" value="1"/>
</dbReference>
<keyword evidence="3" id="KW-0813">Transport</keyword>
<evidence type="ECO:0000256" key="3">
    <source>
        <dbReference type="ARBA" id="ARBA00022448"/>
    </source>
</evidence>
<dbReference type="PROSITE" id="PS50294">
    <property type="entry name" value="WD_REPEATS_REGION"/>
    <property type="match status" value="4"/>
</dbReference>
<dbReference type="InterPro" id="IPR001680">
    <property type="entry name" value="WD40_rpt"/>
</dbReference>